<evidence type="ECO:0000256" key="3">
    <source>
        <dbReference type="ARBA" id="ARBA00012367"/>
    </source>
</evidence>
<feature type="domain" description="BPL/LPL catalytic" evidence="8">
    <location>
        <begin position="49"/>
        <end position="232"/>
    </location>
</feature>
<dbReference type="CDD" id="cd16443">
    <property type="entry name" value="LplA"/>
    <property type="match status" value="1"/>
</dbReference>
<dbReference type="PANTHER" id="PTHR12561:SF3">
    <property type="entry name" value="LIPOYLTRANSFERASE 1, MITOCHONDRIAL"/>
    <property type="match status" value="1"/>
</dbReference>
<evidence type="ECO:0000256" key="1">
    <source>
        <dbReference type="ARBA" id="ARBA00005085"/>
    </source>
</evidence>
<keyword evidence="5" id="KW-0547">Nucleotide-binding</keyword>
<dbReference type="SUPFAM" id="SSF82649">
    <property type="entry name" value="SufE/NifU"/>
    <property type="match status" value="1"/>
</dbReference>
<evidence type="ECO:0000259" key="8">
    <source>
        <dbReference type="PROSITE" id="PS51733"/>
    </source>
</evidence>
<evidence type="ECO:0000256" key="6">
    <source>
        <dbReference type="ARBA" id="ARBA00022840"/>
    </source>
</evidence>
<dbReference type="EC" id="6.3.1.20" evidence="3"/>
<dbReference type="PANTHER" id="PTHR12561">
    <property type="entry name" value="LIPOATE-PROTEIN LIGASE"/>
    <property type="match status" value="1"/>
</dbReference>
<dbReference type="InterPro" id="IPR045864">
    <property type="entry name" value="aa-tRNA-synth_II/BPL/LPL"/>
</dbReference>
<evidence type="ECO:0000256" key="7">
    <source>
        <dbReference type="ARBA" id="ARBA00048037"/>
    </source>
</evidence>
<evidence type="ECO:0000256" key="2">
    <source>
        <dbReference type="ARBA" id="ARBA00005124"/>
    </source>
</evidence>
<dbReference type="Proteomes" id="UP000051957">
    <property type="component" value="Unassembled WGS sequence"/>
</dbReference>
<evidence type="ECO:0000256" key="4">
    <source>
        <dbReference type="ARBA" id="ARBA00022598"/>
    </source>
</evidence>
<evidence type="ECO:0000313" key="10">
    <source>
        <dbReference type="Proteomes" id="UP000051957"/>
    </source>
</evidence>
<dbReference type="GO" id="GO:0016979">
    <property type="term" value="F:lipoate-protein ligase activity"/>
    <property type="evidence" value="ECO:0007669"/>
    <property type="project" value="UniProtKB-EC"/>
</dbReference>
<proteinExistence type="predicted"/>
<gene>
    <name evidence="9" type="ORF">FC51_GL000695</name>
</gene>
<sequence>MMVAVPELTEQIGKEGAFMFFIDTSRNGKPVYDPIVNQSLDNYLVNDLKLPGHGLIMYVNQPAVIVGVNQNAYAEVNMPYLKEKGIKLVRRTSGGGAVYHDYGNIIFENIVINDDEHFGDFKYFAQPIIDALHDMGATNAEMRGRNDMVIGNQKFSGMTMFKVGKSYAAGGTLMFDLDMDVATKVLTPEKDKLESKGVKSVESRVTNVKPFLKPEFQQLDIEGFKKQLLLRLFDAKSLDDIETYHLNDHDWSIIDDRLKGKYDTDEWNYGKNPGFDYYVSKHYDIGTVSFNYSLSGNQISDIKIYGDFITGGDISIIEKALKGVELSEDALVAALNQVDIKANLGDVSAEELADLLLEKTEI</sequence>
<dbReference type="Gene3D" id="3.30.930.10">
    <property type="entry name" value="Bira Bifunctional Protein, Domain 2"/>
    <property type="match status" value="1"/>
</dbReference>
<name>A0A0R1YTB6_9LACO</name>
<dbReference type="GO" id="GO:0005737">
    <property type="term" value="C:cytoplasm"/>
    <property type="evidence" value="ECO:0007669"/>
    <property type="project" value="TreeGrafter"/>
</dbReference>
<dbReference type="InterPro" id="IPR004143">
    <property type="entry name" value="BPL_LPL_catalytic"/>
</dbReference>
<dbReference type="SUPFAM" id="SSF55681">
    <property type="entry name" value="Class II aaRS and biotin synthetases"/>
    <property type="match status" value="1"/>
</dbReference>
<dbReference type="InterPro" id="IPR004562">
    <property type="entry name" value="LipoylTrfase_LipoateP_Ligase"/>
</dbReference>
<dbReference type="AlphaFoldDB" id="A0A0R1YTB6"/>
<dbReference type="PROSITE" id="PS51733">
    <property type="entry name" value="BPL_LPL_CATALYTIC"/>
    <property type="match status" value="1"/>
</dbReference>
<dbReference type="GO" id="GO:0017118">
    <property type="term" value="F:lipoyltransferase activity"/>
    <property type="evidence" value="ECO:0007669"/>
    <property type="project" value="TreeGrafter"/>
</dbReference>
<dbReference type="Pfam" id="PF21948">
    <property type="entry name" value="LplA-B_cat"/>
    <property type="match status" value="1"/>
</dbReference>
<comment type="pathway">
    <text evidence="1">Protein modification; protein lipoylation via exogenous pathway; protein N(6)-(lipoyl)lysine from lipoate: step 2/2.</text>
</comment>
<comment type="caution">
    <text evidence="9">The sequence shown here is derived from an EMBL/GenBank/DDBJ whole genome shotgun (WGS) entry which is preliminary data.</text>
</comment>
<reference evidence="9 10" key="1">
    <citation type="journal article" date="2015" name="Genome Announc.">
        <title>Expanding the biotechnology potential of lactobacilli through comparative genomics of 213 strains and associated genera.</title>
        <authorList>
            <person name="Sun Z."/>
            <person name="Harris H.M."/>
            <person name="McCann A."/>
            <person name="Guo C."/>
            <person name="Argimon S."/>
            <person name="Zhang W."/>
            <person name="Yang X."/>
            <person name="Jeffery I.B."/>
            <person name="Cooney J.C."/>
            <person name="Kagawa T.F."/>
            <person name="Liu W."/>
            <person name="Song Y."/>
            <person name="Salvetti E."/>
            <person name="Wrobel A."/>
            <person name="Rasinkangas P."/>
            <person name="Parkhill J."/>
            <person name="Rea M.C."/>
            <person name="O'Sullivan O."/>
            <person name="Ritari J."/>
            <person name="Douillard F.P."/>
            <person name="Paul Ross R."/>
            <person name="Yang R."/>
            <person name="Briner A.E."/>
            <person name="Felis G.E."/>
            <person name="de Vos W.M."/>
            <person name="Barrangou R."/>
            <person name="Klaenhammer T.R."/>
            <person name="Caufield P.W."/>
            <person name="Cui Y."/>
            <person name="Zhang H."/>
            <person name="O'Toole P.W."/>
        </authorList>
    </citation>
    <scope>NUCLEOTIDE SEQUENCE [LARGE SCALE GENOMIC DNA]</scope>
    <source>
        <strain evidence="9 10">DSM 5707</strain>
    </source>
</reference>
<evidence type="ECO:0000313" key="9">
    <source>
        <dbReference type="EMBL" id="KRM45784.1"/>
    </source>
</evidence>
<protein>
    <recommendedName>
        <fullName evidence="3">lipoate--protein ligase</fullName>
        <ecNumber evidence="3">6.3.1.20</ecNumber>
    </recommendedName>
</protein>
<comment type="pathway">
    <text evidence="2">Protein modification; protein lipoylation via exogenous pathway; protein N(6)-(lipoyl)lysine from lipoate: step 1/2.</text>
</comment>
<dbReference type="NCBIfam" id="TIGR00545">
    <property type="entry name" value="lipoyltrans"/>
    <property type="match status" value="1"/>
</dbReference>
<dbReference type="EMBL" id="AZGK01000013">
    <property type="protein sequence ID" value="KRM45784.1"/>
    <property type="molecule type" value="Genomic_DNA"/>
</dbReference>
<dbReference type="Pfam" id="PF10437">
    <property type="entry name" value="Lip_prot_lig_C"/>
    <property type="match status" value="1"/>
</dbReference>
<keyword evidence="9" id="KW-0808">Transferase</keyword>
<keyword evidence="4 9" id="KW-0436">Ligase</keyword>
<accession>A0A0R1YTB6</accession>
<dbReference type="Gene3D" id="3.30.390.50">
    <property type="entry name" value="CO dehydrogenase flavoprotein, C-terminal domain"/>
    <property type="match status" value="1"/>
</dbReference>
<dbReference type="GO" id="GO:0009249">
    <property type="term" value="P:protein lipoylation"/>
    <property type="evidence" value="ECO:0007669"/>
    <property type="project" value="InterPro"/>
</dbReference>
<dbReference type="GO" id="GO:0005524">
    <property type="term" value="F:ATP binding"/>
    <property type="evidence" value="ECO:0007669"/>
    <property type="project" value="UniProtKB-KW"/>
</dbReference>
<dbReference type="InterPro" id="IPR019491">
    <property type="entry name" value="Lipoate_protein_ligase_C"/>
</dbReference>
<keyword evidence="6" id="KW-0067">ATP-binding</keyword>
<comment type="catalytic activity">
    <reaction evidence="7">
        <text>L-lysyl-[lipoyl-carrier protein] + (R)-lipoate + ATP = N(6)-[(R)-lipoyl]-L-lysyl-[lipoyl-carrier protein] + AMP + diphosphate + H(+)</text>
        <dbReference type="Rhea" id="RHEA:49288"/>
        <dbReference type="Rhea" id="RHEA-COMP:10500"/>
        <dbReference type="Rhea" id="RHEA-COMP:10502"/>
        <dbReference type="ChEBI" id="CHEBI:15378"/>
        <dbReference type="ChEBI" id="CHEBI:29969"/>
        <dbReference type="ChEBI" id="CHEBI:30616"/>
        <dbReference type="ChEBI" id="CHEBI:33019"/>
        <dbReference type="ChEBI" id="CHEBI:83088"/>
        <dbReference type="ChEBI" id="CHEBI:83099"/>
        <dbReference type="ChEBI" id="CHEBI:456215"/>
        <dbReference type="EC" id="6.3.1.20"/>
    </reaction>
</comment>
<dbReference type="PATRIC" id="fig|1423784.4.peg.700"/>
<dbReference type="UniPathway" id="UPA00537">
    <property type="reaction ID" value="UER00594"/>
</dbReference>
<organism evidence="9 10">
    <name type="scientific">Lentilactobacillus parabuchneri DSM 5707 = NBRC 107865</name>
    <dbReference type="NCBI Taxonomy" id="1423784"/>
    <lineage>
        <taxon>Bacteria</taxon>
        <taxon>Bacillati</taxon>
        <taxon>Bacillota</taxon>
        <taxon>Bacilli</taxon>
        <taxon>Lactobacillales</taxon>
        <taxon>Lactobacillaceae</taxon>
        <taxon>Lentilactobacillus</taxon>
    </lineage>
</organism>
<evidence type="ECO:0000256" key="5">
    <source>
        <dbReference type="ARBA" id="ARBA00022741"/>
    </source>
</evidence>